<dbReference type="InterPro" id="IPR000835">
    <property type="entry name" value="HTH_MarR-typ"/>
</dbReference>
<evidence type="ECO:0000313" key="2">
    <source>
        <dbReference type="EMBL" id="GEM48503.1"/>
    </source>
</evidence>
<gene>
    <name evidence="2" type="ORF">DC3_41380</name>
</gene>
<organism evidence="2 3">
    <name type="scientific">Deinococcus cellulosilyticus (strain DSM 18568 / NBRC 106333 / KACC 11606 / 5516J-15)</name>
    <dbReference type="NCBI Taxonomy" id="1223518"/>
    <lineage>
        <taxon>Bacteria</taxon>
        <taxon>Thermotogati</taxon>
        <taxon>Deinococcota</taxon>
        <taxon>Deinococci</taxon>
        <taxon>Deinococcales</taxon>
        <taxon>Deinococcaceae</taxon>
        <taxon>Deinococcus</taxon>
    </lineage>
</organism>
<dbReference type="PRINTS" id="PR00598">
    <property type="entry name" value="HTHMARR"/>
</dbReference>
<dbReference type="RefSeq" id="WP_146887617.1">
    <property type="nucleotide sequence ID" value="NZ_BJXB01000021.1"/>
</dbReference>
<dbReference type="PANTHER" id="PTHR33164:SF101">
    <property type="entry name" value="TRANSCRIPTIONAL REPRESSOR MPRA"/>
    <property type="match status" value="1"/>
</dbReference>
<evidence type="ECO:0000313" key="3">
    <source>
        <dbReference type="Proteomes" id="UP000321306"/>
    </source>
</evidence>
<dbReference type="SUPFAM" id="SSF46785">
    <property type="entry name" value="Winged helix' DNA-binding domain"/>
    <property type="match status" value="1"/>
</dbReference>
<dbReference type="Gene3D" id="1.10.10.10">
    <property type="entry name" value="Winged helix-like DNA-binding domain superfamily/Winged helix DNA-binding domain"/>
    <property type="match status" value="1"/>
</dbReference>
<dbReference type="Proteomes" id="UP000321306">
    <property type="component" value="Unassembled WGS sequence"/>
</dbReference>
<dbReference type="PANTHER" id="PTHR33164">
    <property type="entry name" value="TRANSCRIPTIONAL REGULATOR, MARR FAMILY"/>
    <property type="match status" value="1"/>
</dbReference>
<dbReference type="SMART" id="SM00347">
    <property type="entry name" value="HTH_MARR"/>
    <property type="match status" value="1"/>
</dbReference>
<dbReference type="GO" id="GO:0006950">
    <property type="term" value="P:response to stress"/>
    <property type="evidence" value="ECO:0007669"/>
    <property type="project" value="TreeGrafter"/>
</dbReference>
<dbReference type="InterPro" id="IPR039422">
    <property type="entry name" value="MarR/SlyA-like"/>
</dbReference>
<sequence length="148" mass="16770">MPETAKTSLEHQTYLALVRTLQHLHQQTALLFKEKGLSGPQFNVLRILRGAGPDGATCGEIIQQLLDTSKDPDVTRLLDNLEKQGLIHRSRSQQDRRVVLSSITKKGLDLLAQLDQPLLDLHQQQFQHLGQDKLQQLYDLLQELHPGQ</sequence>
<evidence type="ECO:0000259" key="1">
    <source>
        <dbReference type="PROSITE" id="PS50995"/>
    </source>
</evidence>
<dbReference type="OrthoDB" id="67994at2"/>
<reference evidence="2 3" key="1">
    <citation type="submission" date="2019-07" db="EMBL/GenBank/DDBJ databases">
        <title>Whole genome shotgun sequence of Deinococcus cellulosilyticus NBRC 106333.</title>
        <authorList>
            <person name="Hosoyama A."/>
            <person name="Uohara A."/>
            <person name="Ohji S."/>
            <person name="Ichikawa N."/>
        </authorList>
    </citation>
    <scope>NUCLEOTIDE SEQUENCE [LARGE SCALE GENOMIC DNA]</scope>
    <source>
        <strain evidence="2 3">NBRC 106333</strain>
    </source>
</reference>
<name>A0A511N6M6_DEIC1</name>
<feature type="domain" description="HTH marR-type" evidence="1">
    <location>
        <begin position="10"/>
        <end position="146"/>
    </location>
</feature>
<keyword evidence="3" id="KW-1185">Reference proteome</keyword>
<protein>
    <recommendedName>
        <fullName evidence="1">HTH marR-type domain-containing protein</fullName>
    </recommendedName>
</protein>
<comment type="caution">
    <text evidence="2">The sequence shown here is derived from an EMBL/GenBank/DDBJ whole genome shotgun (WGS) entry which is preliminary data.</text>
</comment>
<dbReference type="GO" id="GO:0003700">
    <property type="term" value="F:DNA-binding transcription factor activity"/>
    <property type="evidence" value="ECO:0007669"/>
    <property type="project" value="InterPro"/>
</dbReference>
<accession>A0A511N6M6</accession>
<dbReference type="Pfam" id="PF01047">
    <property type="entry name" value="MarR"/>
    <property type="match status" value="1"/>
</dbReference>
<dbReference type="EMBL" id="BJXB01000021">
    <property type="protein sequence ID" value="GEM48503.1"/>
    <property type="molecule type" value="Genomic_DNA"/>
</dbReference>
<dbReference type="AlphaFoldDB" id="A0A511N6M6"/>
<dbReference type="InterPro" id="IPR036390">
    <property type="entry name" value="WH_DNA-bd_sf"/>
</dbReference>
<proteinExistence type="predicted"/>
<dbReference type="PROSITE" id="PS50995">
    <property type="entry name" value="HTH_MARR_2"/>
    <property type="match status" value="1"/>
</dbReference>
<dbReference type="InterPro" id="IPR036388">
    <property type="entry name" value="WH-like_DNA-bd_sf"/>
</dbReference>